<evidence type="ECO:0000313" key="2">
    <source>
        <dbReference type="EMBL" id="OLF15907.1"/>
    </source>
</evidence>
<feature type="transmembrane region" description="Helical" evidence="1">
    <location>
        <begin position="302"/>
        <end position="322"/>
    </location>
</feature>
<feature type="transmembrane region" description="Helical" evidence="1">
    <location>
        <begin position="181"/>
        <end position="202"/>
    </location>
</feature>
<feature type="transmembrane region" description="Helical" evidence="1">
    <location>
        <begin position="110"/>
        <end position="131"/>
    </location>
</feature>
<dbReference type="InterPro" id="IPR047724">
    <property type="entry name" value="Streptophobe"/>
</dbReference>
<keyword evidence="1" id="KW-0812">Transmembrane</keyword>
<organism evidence="2 3">
    <name type="scientific">Actinophytocola xanthii</name>
    <dbReference type="NCBI Taxonomy" id="1912961"/>
    <lineage>
        <taxon>Bacteria</taxon>
        <taxon>Bacillati</taxon>
        <taxon>Actinomycetota</taxon>
        <taxon>Actinomycetes</taxon>
        <taxon>Pseudonocardiales</taxon>
        <taxon>Pseudonocardiaceae</taxon>
    </lineage>
</organism>
<accession>A0A1Q8CNG9</accession>
<dbReference type="AlphaFoldDB" id="A0A1Q8CNG9"/>
<dbReference type="Proteomes" id="UP000185596">
    <property type="component" value="Unassembled WGS sequence"/>
</dbReference>
<dbReference type="EMBL" id="MSIE01000035">
    <property type="protein sequence ID" value="OLF15907.1"/>
    <property type="molecule type" value="Genomic_DNA"/>
</dbReference>
<evidence type="ECO:0008006" key="4">
    <source>
        <dbReference type="Google" id="ProtNLM"/>
    </source>
</evidence>
<dbReference type="NCBIfam" id="NF038391">
    <property type="entry name" value="streptophobe"/>
    <property type="match status" value="1"/>
</dbReference>
<keyword evidence="1" id="KW-1133">Transmembrane helix</keyword>
<gene>
    <name evidence="2" type="ORF">BU204_19545</name>
</gene>
<sequence length="420" mass="41336">MGRPGPGWAVLEGAAAGLAAVVVMAGLCAFGLAQLGAEEVPAMTAAAVALAVGGSVDLTASASGQAAELGAGLHGTAQLMPLGVSLVGAAVLVLAFWAPVRRRTPAAEELATRAFAAAAAFLASVAVLALLGRGRLPLAGLGLRAGRDRPGRGLPPGLAERLEDRARAGGPAGEARFSADVAAAVGAGLLWVLVVLAVGWLVSGRGPLPPRWTWAHRLRPAVTSTVLVLVVLAGLATAAGLVLGLVGRNGSLAGGVLFAGATGVLALLGLGLGVPWSASASGPMTSLVPPDRLPDGVLDAGGWPATLAFAAVTLLVTAVLTARHDRDAGEGPRWLRAATAGLRHGLVVAAALAVATLLAGASVEFGVSVLGSQLMGAELRLSGNVLLTLVLGFVAGAAAGAVGRLAVDLARRRSPSTVDS</sequence>
<comment type="caution">
    <text evidence="2">The sequence shown here is derived from an EMBL/GenBank/DDBJ whole genome shotgun (WGS) entry which is preliminary data.</text>
</comment>
<proteinExistence type="predicted"/>
<feature type="transmembrane region" description="Helical" evidence="1">
    <location>
        <begin position="7"/>
        <end position="33"/>
    </location>
</feature>
<feature type="transmembrane region" description="Helical" evidence="1">
    <location>
        <begin position="342"/>
        <end position="365"/>
    </location>
</feature>
<dbReference type="STRING" id="1912961.BU204_19545"/>
<reference evidence="2 3" key="1">
    <citation type="submission" date="2016-12" db="EMBL/GenBank/DDBJ databases">
        <title>The draft genome sequence of Actinophytocola sp. 11-183.</title>
        <authorList>
            <person name="Wang W."/>
            <person name="Yuan L."/>
        </authorList>
    </citation>
    <scope>NUCLEOTIDE SEQUENCE [LARGE SCALE GENOMIC DNA]</scope>
    <source>
        <strain evidence="2 3">11-183</strain>
    </source>
</reference>
<feature type="transmembrane region" description="Helical" evidence="1">
    <location>
        <begin position="252"/>
        <end position="274"/>
    </location>
</feature>
<protein>
    <recommendedName>
        <fullName evidence="4">Integral membrane protein</fullName>
    </recommendedName>
</protein>
<feature type="transmembrane region" description="Helical" evidence="1">
    <location>
        <begin position="385"/>
        <end position="407"/>
    </location>
</feature>
<evidence type="ECO:0000313" key="3">
    <source>
        <dbReference type="Proteomes" id="UP000185596"/>
    </source>
</evidence>
<keyword evidence="3" id="KW-1185">Reference proteome</keyword>
<name>A0A1Q8CNG9_9PSEU</name>
<evidence type="ECO:0000256" key="1">
    <source>
        <dbReference type="SAM" id="Phobius"/>
    </source>
</evidence>
<keyword evidence="1" id="KW-0472">Membrane</keyword>
<dbReference type="RefSeq" id="WP_075127149.1">
    <property type="nucleotide sequence ID" value="NZ_MSIE01000035.1"/>
</dbReference>
<feature type="transmembrane region" description="Helical" evidence="1">
    <location>
        <begin position="222"/>
        <end position="245"/>
    </location>
</feature>
<feature type="transmembrane region" description="Helical" evidence="1">
    <location>
        <begin position="79"/>
        <end position="98"/>
    </location>
</feature>